<proteinExistence type="predicted"/>
<protein>
    <submittedName>
        <fullName evidence="2">Putative membrane protein</fullName>
    </submittedName>
</protein>
<gene>
    <name evidence="2" type="ORF">SAMN05421773_111114</name>
</gene>
<dbReference type="InterPro" id="IPR007165">
    <property type="entry name" value="Phage_holin_4_2"/>
</dbReference>
<feature type="transmembrane region" description="Helical" evidence="1">
    <location>
        <begin position="97"/>
        <end position="119"/>
    </location>
</feature>
<dbReference type="EMBL" id="FOLM01000011">
    <property type="protein sequence ID" value="SFD21533.1"/>
    <property type="molecule type" value="Genomic_DNA"/>
</dbReference>
<dbReference type="RefSeq" id="WP_093840187.1">
    <property type="nucleotide sequence ID" value="NZ_FOLM01000011.1"/>
</dbReference>
<feature type="transmembrane region" description="Helical" evidence="1">
    <location>
        <begin position="35"/>
        <end position="54"/>
    </location>
</feature>
<evidence type="ECO:0000313" key="2">
    <source>
        <dbReference type="EMBL" id="SFD21533.1"/>
    </source>
</evidence>
<keyword evidence="3" id="KW-1185">Reference proteome</keyword>
<keyword evidence="1" id="KW-0472">Membrane</keyword>
<feature type="transmembrane region" description="Helical" evidence="1">
    <location>
        <begin position="61"/>
        <end position="85"/>
    </location>
</feature>
<evidence type="ECO:0000256" key="1">
    <source>
        <dbReference type="SAM" id="Phobius"/>
    </source>
</evidence>
<organism evidence="2 3">
    <name type="scientific">Streptomyces aidingensis</name>
    <dbReference type="NCBI Taxonomy" id="910347"/>
    <lineage>
        <taxon>Bacteria</taxon>
        <taxon>Bacillati</taxon>
        <taxon>Actinomycetota</taxon>
        <taxon>Actinomycetes</taxon>
        <taxon>Kitasatosporales</taxon>
        <taxon>Streptomycetaceae</taxon>
        <taxon>Streptomyces</taxon>
    </lineage>
</organism>
<reference evidence="2 3" key="1">
    <citation type="submission" date="2016-10" db="EMBL/GenBank/DDBJ databases">
        <authorList>
            <person name="de Groot N.N."/>
        </authorList>
    </citation>
    <scope>NUCLEOTIDE SEQUENCE [LARGE SCALE GENOMIC DNA]</scope>
    <source>
        <strain evidence="2 3">CGMCC 4.5739</strain>
    </source>
</reference>
<dbReference type="PANTHER" id="PTHR37309">
    <property type="entry name" value="SLR0284 PROTEIN"/>
    <property type="match status" value="1"/>
</dbReference>
<dbReference type="Proteomes" id="UP000199207">
    <property type="component" value="Unassembled WGS sequence"/>
</dbReference>
<keyword evidence="1" id="KW-0812">Transmembrane</keyword>
<keyword evidence="1" id="KW-1133">Transmembrane helix</keyword>
<dbReference type="STRING" id="910347.SAMN05421773_111114"/>
<sequence>MSLLIKFLANALALAAAWALVPDITLGDEDSTTASKVLTLAIVALIFGLVNLVVKPIVKFLAFPLLLLTLGLFTLVINALMLWLTGWLAGDAFQVDGFWAAFLGALIVSIVSWAVNAVLDKD</sequence>
<dbReference type="PANTHER" id="PTHR37309:SF1">
    <property type="entry name" value="SLR0284 PROTEIN"/>
    <property type="match status" value="1"/>
</dbReference>
<dbReference type="Pfam" id="PF04020">
    <property type="entry name" value="Phage_holin_4_2"/>
    <property type="match status" value="1"/>
</dbReference>
<name>A0A1I1QQG7_9ACTN</name>
<evidence type="ECO:0000313" key="3">
    <source>
        <dbReference type="Proteomes" id="UP000199207"/>
    </source>
</evidence>
<accession>A0A1I1QQG7</accession>
<dbReference type="AlphaFoldDB" id="A0A1I1QQG7"/>
<dbReference type="OrthoDB" id="9810847at2"/>